<name>A0ABM6LY79_9GAMM</name>
<accession>A0ABM6LY79</accession>
<dbReference type="RefSeq" id="WP_088772091.1">
    <property type="nucleotide sequence ID" value="NZ_AP023082.1"/>
</dbReference>
<organism evidence="1 2">
    <name type="scientific">Francisella halioticida</name>
    <dbReference type="NCBI Taxonomy" id="549298"/>
    <lineage>
        <taxon>Bacteria</taxon>
        <taxon>Pseudomonadati</taxon>
        <taxon>Pseudomonadota</taxon>
        <taxon>Gammaproteobacteria</taxon>
        <taxon>Thiotrichales</taxon>
        <taxon>Francisellaceae</taxon>
        <taxon>Francisella</taxon>
    </lineage>
</organism>
<protein>
    <recommendedName>
        <fullName evidence="3">Glycosyl transferase</fullName>
    </recommendedName>
</protein>
<dbReference type="Proteomes" id="UP000249910">
    <property type="component" value="Chromosome"/>
</dbReference>
<dbReference type="InterPro" id="IPR029044">
    <property type="entry name" value="Nucleotide-diphossugar_trans"/>
</dbReference>
<dbReference type="InterPro" id="IPR002495">
    <property type="entry name" value="Glyco_trans_8"/>
</dbReference>
<reference evidence="1 2" key="1">
    <citation type="submission" date="2017-06" db="EMBL/GenBank/DDBJ databases">
        <title>Complete genome of Francisella halioticida.</title>
        <authorList>
            <person name="Sjodin A."/>
        </authorList>
    </citation>
    <scope>NUCLEOTIDE SEQUENCE [LARGE SCALE GENOMIC DNA]</scope>
    <source>
        <strain evidence="1 2">DSM 23729</strain>
    </source>
</reference>
<dbReference type="Gene3D" id="3.90.550.10">
    <property type="entry name" value="Spore Coat Polysaccharide Biosynthesis Protein SpsA, Chain A"/>
    <property type="match status" value="1"/>
</dbReference>
<dbReference type="SUPFAM" id="SSF53448">
    <property type="entry name" value="Nucleotide-diphospho-sugar transferases"/>
    <property type="match status" value="1"/>
</dbReference>
<dbReference type="EMBL" id="CP022132">
    <property type="protein sequence ID" value="ASG67557.1"/>
    <property type="molecule type" value="Genomic_DNA"/>
</dbReference>
<evidence type="ECO:0008006" key="3">
    <source>
        <dbReference type="Google" id="ProtNLM"/>
    </source>
</evidence>
<dbReference type="Pfam" id="PF01501">
    <property type="entry name" value="Glyco_transf_8"/>
    <property type="match status" value="1"/>
</dbReference>
<keyword evidence="2" id="KW-1185">Reference proteome</keyword>
<evidence type="ECO:0000313" key="2">
    <source>
        <dbReference type="Proteomes" id="UP000249910"/>
    </source>
</evidence>
<sequence length="310" mass="36680">MKKVAAFIAGDKNIISASYYVFKSLFEYNNGIDAYICLPKDSYTKEEVSKLESIGVRLLDLEDDNLFSGFKAWPKEVFLNFAIPDKLYELGYEVAIKLDYDILIQGDIDVKKNTPKSIFKATKGFQKFDHVILDYRDFYKQEFNLTEESMSKPAISFGCVFINLKEYYEKEFWNKFCDVYKRIITKSPDKTNKSVFSELGTVAVTLETFGFGFEILEDKYNYFVSSTRHIGHIEFMFDPIVMHYSGRKKPWRKVEFIRYFINPYNCFYLQKWYDYVSPDNRTTLKSRFIKSKFYRAYVLVFTRIMKSLGI</sequence>
<gene>
    <name evidence="1" type="ORF">CDV26_03345</name>
</gene>
<evidence type="ECO:0000313" key="1">
    <source>
        <dbReference type="EMBL" id="ASG67557.1"/>
    </source>
</evidence>
<proteinExistence type="predicted"/>